<dbReference type="RefSeq" id="WP_301143198.1">
    <property type="nucleotide sequence ID" value="NZ_JAUHQA010000001.1"/>
</dbReference>
<keyword evidence="1" id="KW-0805">Transcription regulation</keyword>
<dbReference type="SUPFAM" id="SSF47413">
    <property type="entry name" value="lambda repressor-like DNA-binding domains"/>
    <property type="match status" value="1"/>
</dbReference>
<name>A0ABT8GJG4_9MICO</name>
<keyword evidence="2 5" id="KW-0238">DNA-binding</keyword>
<evidence type="ECO:0000256" key="1">
    <source>
        <dbReference type="ARBA" id="ARBA00023015"/>
    </source>
</evidence>
<protein>
    <submittedName>
        <fullName evidence="5">LacI family DNA-binding transcriptional regulator</fullName>
    </submittedName>
</protein>
<dbReference type="Proteomes" id="UP001172708">
    <property type="component" value="Unassembled WGS sequence"/>
</dbReference>
<keyword evidence="6" id="KW-1185">Reference proteome</keyword>
<keyword evidence="3" id="KW-0804">Transcription</keyword>
<dbReference type="CDD" id="cd01392">
    <property type="entry name" value="HTH_LacI"/>
    <property type="match status" value="1"/>
</dbReference>
<dbReference type="Gene3D" id="1.10.260.40">
    <property type="entry name" value="lambda repressor-like DNA-binding domains"/>
    <property type="match status" value="1"/>
</dbReference>
<dbReference type="InterPro" id="IPR000843">
    <property type="entry name" value="HTH_LacI"/>
</dbReference>
<gene>
    <name evidence="5" type="ORF">QQX02_11380</name>
</gene>
<dbReference type="Pfam" id="PF13377">
    <property type="entry name" value="Peripla_BP_3"/>
    <property type="match status" value="1"/>
</dbReference>
<dbReference type="Gene3D" id="3.40.50.2300">
    <property type="match status" value="2"/>
</dbReference>
<dbReference type="InterPro" id="IPR046335">
    <property type="entry name" value="LacI/GalR-like_sensor"/>
</dbReference>
<dbReference type="PROSITE" id="PS50932">
    <property type="entry name" value="HTH_LACI_2"/>
    <property type="match status" value="1"/>
</dbReference>
<evidence type="ECO:0000256" key="2">
    <source>
        <dbReference type="ARBA" id="ARBA00023125"/>
    </source>
</evidence>
<dbReference type="EMBL" id="JAUHQA010000001">
    <property type="protein sequence ID" value="MDN4481524.1"/>
    <property type="molecule type" value="Genomic_DNA"/>
</dbReference>
<evidence type="ECO:0000256" key="3">
    <source>
        <dbReference type="ARBA" id="ARBA00023163"/>
    </source>
</evidence>
<dbReference type="Pfam" id="PF00356">
    <property type="entry name" value="LacI"/>
    <property type="match status" value="1"/>
</dbReference>
<dbReference type="PANTHER" id="PTHR30146">
    <property type="entry name" value="LACI-RELATED TRANSCRIPTIONAL REPRESSOR"/>
    <property type="match status" value="1"/>
</dbReference>
<dbReference type="PANTHER" id="PTHR30146:SF120">
    <property type="entry name" value="ALANINE RACEMASE"/>
    <property type="match status" value="1"/>
</dbReference>
<comment type="caution">
    <text evidence="5">The sequence shown here is derived from an EMBL/GenBank/DDBJ whole genome shotgun (WGS) entry which is preliminary data.</text>
</comment>
<dbReference type="GO" id="GO:0003677">
    <property type="term" value="F:DNA binding"/>
    <property type="evidence" value="ECO:0007669"/>
    <property type="project" value="UniProtKB-KW"/>
</dbReference>
<sequence length="349" mass="37688">MTKIQKVADLAGVSTATVSRALAGKSSVSPATRSRVEDAARELGYVVSANASSLASGKTRNVGVVVPFIDSWFFIAVLKGIQRSLADAGYDLTLYHLDPNVGQDRPVEENPRRRRLFDEFLRRGRVDALIAVSLELNRAELDSLTAIKKPVVGIGGPLPGIQTLSLDDHEVARLAVDHLLALGHREIAHLAGDQDFEIDFHLPAHRRAGWEEALARAGITPDPLMLRTADFTIAGGYDATLQLLGDPRVHPTAIFAASDEMAIGAMLAARDLGRSVPEDLSIIGIDGHELSDFFSLTTVDQFPEVQGRHAVEILLHQLDGDRPEPGNEALPYELVVRKSTGPAPGSSRR</sequence>
<dbReference type="SMART" id="SM00354">
    <property type="entry name" value="HTH_LACI"/>
    <property type="match status" value="1"/>
</dbReference>
<evidence type="ECO:0000259" key="4">
    <source>
        <dbReference type="PROSITE" id="PS50932"/>
    </source>
</evidence>
<evidence type="ECO:0000313" key="5">
    <source>
        <dbReference type="EMBL" id="MDN4481524.1"/>
    </source>
</evidence>
<dbReference type="CDD" id="cd06267">
    <property type="entry name" value="PBP1_LacI_sugar_binding-like"/>
    <property type="match status" value="1"/>
</dbReference>
<organism evidence="5 6">
    <name type="scientific">Demequina muriae</name>
    <dbReference type="NCBI Taxonomy" id="3051664"/>
    <lineage>
        <taxon>Bacteria</taxon>
        <taxon>Bacillati</taxon>
        <taxon>Actinomycetota</taxon>
        <taxon>Actinomycetes</taxon>
        <taxon>Micrococcales</taxon>
        <taxon>Demequinaceae</taxon>
        <taxon>Demequina</taxon>
    </lineage>
</organism>
<dbReference type="InterPro" id="IPR028082">
    <property type="entry name" value="Peripla_BP_I"/>
</dbReference>
<accession>A0ABT8GJG4</accession>
<reference evidence="5" key="1">
    <citation type="submission" date="2023-06" db="EMBL/GenBank/DDBJ databases">
        <title>Egi l300058.</title>
        <authorList>
            <person name="Gao L."/>
            <person name="Fang B.-Z."/>
            <person name="Li W.-J."/>
        </authorList>
    </citation>
    <scope>NUCLEOTIDE SEQUENCE</scope>
    <source>
        <strain evidence="5">EGI L300058</strain>
    </source>
</reference>
<evidence type="ECO:0000313" key="6">
    <source>
        <dbReference type="Proteomes" id="UP001172708"/>
    </source>
</evidence>
<proteinExistence type="predicted"/>
<dbReference type="SUPFAM" id="SSF53822">
    <property type="entry name" value="Periplasmic binding protein-like I"/>
    <property type="match status" value="1"/>
</dbReference>
<feature type="domain" description="HTH lacI-type" evidence="4">
    <location>
        <begin position="2"/>
        <end position="56"/>
    </location>
</feature>
<dbReference type="InterPro" id="IPR010982">
    <property type="entry name" value="Lambda_DNA-bd_dom_sf"/>
</dbReference>